<evidence type="ECO:0000313" key="2">
    <source>
        <dbReference type="EMBL" id="THH40070.1"/>
    </source>
</evidence>
<keyword evidence="3" id="KW-1185">Reference proteome</keyword>
<dbReference type="PANTHER" id="PTHR39963:SF1">
    <property type="entry name" value="MNMC-LIKE METHYLTRANSFERASE DOMAIN-CONTAINING PROTEIN"/>
    <property type="match status" value="1"/>
</dbReference>
<dbReference type="AlphaFoldDB" id="A0A4S4NV04"/>
<dbReference type="InterPro" id="IPR008471">
    <property type="entry name" value="MnmC-like_methylTransf"/>
</dbReference>
<dbReference type="Pfam" id="PF05430">
    <property type="entry name" value="Methyltransf_30"/>
    <property type="match status" value="1"/>
</dbReference>
<evidence type="ECO:0000259" key="1">
    <source>
        <dbReference type="Pfam" id="PF05430"/>
    </source>
</evidence>
<dbReference type="NCBIfam" id="NF033855">
    <property type="entry name" value="tRNA_MNMC2"/>
    <property type="match status" value="1"/>
</dbReference>
<gene>
    <name evidence="2" type="ORF">E4021_10745</name>
</gene>
<dbReference type="Gene3D" id="3.40.50.150">
    <property type="entry name" value="Vaccinia Virus protein VP39"/>
    <property type="match status" value="1"/>
</dbReference>
<dbReference type="OrthoDB" id="9786494at2"/>
<name>A0A4S4NV04_9BACT</name>
<reference evidence="2 3" key="1">
    <citation type="submission" date="2019-04" db="EMBL/GenBank/DDBJ databases">
        <title>Lewinella litorea sp. nov., isolated from a marine sand.</title>
        <authorList>
            <person name="Yoon J.-H."/>
        </authorList>
    </citation>
    <scope>NUCLEOTIDE SEQUENCE [LARGE SCALE GENOMIC DNA]</scope>
    <source>
        <strain evidence="2 3">HSMS-39</strain>
    </source>
</reference>
<dbReference type="GO" id="GO:0032259">
    <property type="term" value="P:methylation"/>
    <property type="evidence" value="ECO:0007669"/>
    <property type="project" value="UniProtKB-KW"/>
</dbReference>
<dbReference type="RefSeq" id="WP_136459225.1">
    <property type="nucleotide sequence ID" value="NZ_SRSF01000003.1"/>
</dbReference>
<evidence type="ECO:0000313" key="3">
    <source>
        <dbReference type="Proteomes" id="UP000308528"/>
    </source>
</evidence>
<dbReference type="SUPFAM" id="SSF53335">
    <property type="entry name" value="S-adenosyl-L-methionine-dependent methyltransferases"/>
    <property type="match status" value="1"/>
</dbReference>
<keyword evidence="2" id="KW-0489">Methyltransferase</keyword>
<proteinExistence type="predicted"/>
<dbReference type="PANTHER" id="PTHR39963">
    <property type="entry name" value="SLL0983 PROTEIN"/>
    <property type="match status" value="1"/>
</dbReference>
<dbReference type="InterPro" id="IPR029063">
    <property type="entry name" value="SAM-dependent_MTases_sf"/>
</dbReference>
<protein>
    <submittedName>
        <fullName evidence="2">Methyltransferase</fullName>
    </submittedName>
</protein>
<dbReference type="GO" id="GO:0004808">
    <property type="term" value="F:tRNA (5-methylaminomethyl-2-thiouridylate)(34)-methyltransferase activity"/>
    <property type="evidence" value="ECO:0007669"/>
    <property type="project" value="InterPro"/>
</dbReference>
<dbReference type="EMBL" id="SRSF01000003">
    <property type="protein sequence ID" value="THH40070.1"/>
    <property type="molecule type" value="Genomic_DNA"/>
</dbReference>
<organism evidence="2 3">
    <name type="scientific">Neolewinella litorea</name>
    <dbReference type="NCBI Taxonomy" id="2562452"/>
    <lineage>
        <taxon>Bacteria</taxon>
        <taxon>Pseudomonadati</taxon>
        <taxon>Bacteroidota</taxon>
        <taxon>Saprospiria</taxon>
        <taxon>Saprospirales</taxon>
        <taxon>Lewinellaceae</taxon>
        <taxon>Neolewinella</taxon>
    </lineage>
</organism>
<accession>A0A4S4NV04</accession>
<keyword evidence="2" id="KW-0808">Transferase</keyword>
<dbReference type="Proteomes" id="UP000308528">
    <property type="component" value="Unassembled WGS sequence"/>
</dbReference>
<dbReference type="InterPro" id="IPR047785">
    <property type="entry name" value="tRNA_MNMC2"/>
</dbReference>
<dbReference type="GO" id="GO:0016645">
    <property type="term" value="F:oxidoreductase activity, acting on the CH-NH group of donors"/>
    <property type="evidence" value="ECO:0007669"/>
    <property type="project" value="InterPro"/>
</dbReference>
<feature type="domain" description="MnmC-like methyltransferase" evidence="1">
    <location>
        <begin position="154"/>
        <end position="224"/>
    </location>
</feature>
<comment type="caution">
    <text evidence="2">The sequence shown here is derived from an EMBL/GenBank/DDBJ whole genome shotgun (WGS) entry which is preliminary data.</text>
</comment>
<sequence length="229" mass="25842">MEQSELLTTDDGSHSLRSARFGVNYHSTHGALRESHHVFMQAGLSDWLNSPKAGSTVRILELGFGTGLNALLARETARHHPDISFVYTTYERYPISEDLVGQLNYPEVLGIGRDRFDEIHTAAWEVEVPLEPNFVLLKRRADFLTDDRGAVHDDLIFYDAFAPENQPELWTVEAMRRCARRLRPGGVLVTYCAKGQFKRNLRAAGFRVEALPGPPGKREMTRAHLIDLA</sequence>